<dbReference type="GO" id="GO:0030145">
    <property type="term" value="F:manganese ion binding"/>
    <property type="evidence" value="ECO:0007669"/>
    <property type="project" value="UniProtKB-UniRule"/>
</dbReference>
<dbReference type="OrthoDB" id="11959at2157"/>
<dbReference type="RefSeq" id="WP_211533756.1">
    <property type="nucleotide sequence ID" value="NZ_CP058560.1"/>
</dbReference>
<dbReference type="Gene3D" id="3.30.1490.20">
    <property type="entry name" value="ATP-grasp fold, A domain"/>
    <property type="match status" value="1"/>
</dbReference>
<feature type="domain" description="ATP-grasp" evidence="6">
    <location>
        <begin position="111"/>
        <end position="304"/>
    </location>
</feature>
<comment type="catalytic activity">
    <reaction evidence="5">
        <text>hydrogencarbonate + NH4(+) + 2 ATP = carbamoyl phosphate + 2 ADP + phosphate + 2 H(+)</text>
        <dbReference type="Rhea" id="RHEA:18029"/>
        <dbReference type="ChEBI" id="CHEBI:15378"/>
        <dbReference type="ChEBI" id="CHEBI:17544"/>
        <dbReference type="ChEBI" id="CHEBI:28938"/>
        <dbReference type="ChEBI" id="CHEBI:30616"/>
        <dbReference type="ChEBI" id="CHEBI:43474"/>
        <dbReference type="ChEBI" id="CHEBI:58228"/>
        <dbReference type="ChEBI" id="CHEBI:456216"/>
        <dbReference type="EC" id="6.3.4.16"/>
    </reaction>
</comment>
<protein>
    <recommendedName>
        <fullName evidence="5">Carbamoyl-phosphate synthase</fullName>
        <ecNumber evidence="5">6.3.4.16</ecNumber>
    </recommendedName>
    <alternativeName>
        <fullName evidence="5">Carbamoyl phosphate synthetase</fullName>
        <shortName evidence="5">CPSase</shortName>
    </alternativeName>
</protein>
<evidence type="ECO:0000256" key="4">
    <source>
        <dbReference type="ARBA" id="ARBA00023316"/>
    </source>
</evidence>
<dbReference type="EMBL" id="CP058560">
    <property type="protein sequence ID" value="QUH22810.1"/>
    <property type="molecule type" value="Genomic_DNA"/>
</dbReference>
<dbReference type="InterPro" id="IPR048764">
    <property type="entry name" value="PylC_N"/>
</dbReference>
<organism evidence="7 8">
    <name type="scientific">Methanobacterium alkalithermotolerans</name>
    <dbReference type="NCBI Taxonomy" id="2731220"/>
    <lineage>
        <taxon>Archaea</taxon>
        <taxon>Methanobacteriati</taxon>
        <taxon>Methanobacteriota</taxon>
        <taxon>Methanomada group</taxon>
        <taxon>Methanobacteria</taxon>
        <taxon>Methanobacteriales</taxon>
        <taxon>Methanobacteriaceae</taxon>
        <taxon>Methanobacterium</taxon>
    </lineage>
</organism>
<dbReference type="InterPro" id="IPR043673">
    <property type="entry name" value="CPSase_Archaea"/>
</dbReference>
<dbReference type="Pfam" id="PF21360">
    <property type="entry name" value="PylC-like_N"/>
    <property type="match status" value="1"/>
</dbReference>
<accession>A0A8T8K729</accession>
<sequence>MKILFIGARLFDEVAFYAHEKGIETILSESSPDSPNLNLADKYFLVPRGMDYPLEIAIKEDVDAVVPLIGIDTPLLEVAQLKDKLEKEYNLPVIASGLSATEIAINKLKTKKFLAEHNIKTPEYREISQKQYYQNNNVQTGISSKLEYPAVLKQATGQGGLGIKIALSQKDVDNYFKEYQSAMVERFIKGTEISIEVLSWNGKYIALTPVDKGETTMEGKHPLTKMRRAPAQLENQDNEQVRMLAQDIVHKLGASGTIDVDFIFDPLKGELNALEVNTRPSGTRYLTLTATSINPLHQLVNMALGEWSVKNVEADMESNAALEMIIPPHRKVELNEIFKKDQKNHPVIDLFSKERPWVVHGHEKAQRITIKAKNNNEAIKIAKKLKIME</sequence>
<reference evidence="7" key="1">
    <citation type="submission" date="2020-07" db="EMBL/GenBank/DDBJ databases">
        <title>Methanobacterium. sp. MethCan genome.</title>
        <authorList>
            <person name="Postec A."/>
            <person name="Quemeneur M."/>
        </authorList>
    </citation>
    <scope>NUCLEOTIDE SEQUENCE</scope>
    <source>
        <strain evidence="7">MethCAN</strain>
    </source>
</reference>
<evidence type="ECO:0000256" key="2">
    <source>
        <dbReference type="ARBA" id="ARBA00022741"/>
    </source>
</evidence>
<evidence type="ECO:0000256" key="3">
    <source>
        <dbReference type="ARBA" id="ARBA00022840"/>
    </source>
</evidence>
<dbReference type="Pfam" id="PF07478">
    <property type="entry name" value="Dala_Dala_lig_C"/>
    <property type="match status" value="1"/>
</dbReference>
<dbReference type="SUPFAM" id="SSF52440">
    <property type="entry name" value="PreATP-grasp domain"/>
    <property type="match status" value="1"/>
</dbReference>
<keyword evidence="5" id="KW-0464">Manganese</keyword>
<dbReference type="GeneID" id="64819694"/>
<dbReference type="GO" id="GO:0071555">
    <property type="term" value="P:cell wall organization"/>
    <property type="evidence" value="ECO:0007669"/>
    <property type="project" value="UniProtKB-KW"/>
</dbReference>
<dbReference type="InterPro" id="IPR016185">
    <property type="entry name" value="PreATP-grasp_dom_sf"/>
</dbReference>
<dbReference type="Gene3D" id="3.30.470.20">
    <property type="entry name" value="ATP-grasp fold, B domain"/>
    <property type="match status" value="1"/>
</dbReference>
<keyword evidence="5" id="KW-0479">Metal-binding</keyword>
<dbReference type="Gene3D" id="3.40.50.20">
    <property type="match status" value="1"/>
</dbReference>
<comment type="cofactor">
    <cofactor evidence="5">
        <name>Mg(2+)</name>
        <dbReference type="ChEBI" id="CHEBI:18420"/>
    </cofactor>
    <cofactor evidence="5">
        <name>Mn(2+)</name>
        <dbReference type="ChEBI" id="CHEBI:29035"/>
    </cofactor>
    <text evidence="5">Binds 2 magnesium or manganese ions per subunit.</text>
</comment>
<dbReference type="GO" id="GO:0004087">
    <property type="term" value="F:carbamoyl-phosphate synthase (ammonia) activity"/>
    <property type="evidence" value="ECO:0007669"/>
    <property type="project" value="UniProtKB-UniRule"/>
</dbReference>
<evidence type="ECO:0000313" key="7">
    <source>
        <dbReference type="EMBL" id="QUH22810.1"/>
    </source>
</evidence>
<dbReference type="GO" id="GO:0005829">
    <property type="term" value="C:cytosol"/>
    <property type="evidence" value="ECO:0007669"/>
    <property type="project" value="TreeGrafter"/>
</dbReference>
<keyword evidence="8" id="KW-1185">Reference proteome</keyword>
<dbReference type="GO" id="GO:0000287">
    <property type="term" value="F:magnesium ion binding"/>
    <property type="evidence" value="ECO:0007669"/>
    <property type="project" value="UniProtKB-UniRule"/>
</dbReference>
<comment type="similarity">
    <text evidence="5">Belongs to the small carbamoyl-phosphate synthase family.</text>
</comment>
<feature type="binding site" evidence="5">
    <location>
        <begin position="145"/>
        <end position="194"/>
    </location>
    <ligand>
        <name>ATP</name>
        <dbReference type="ChEBI" id="CHEBI:30616"/>
    </ligand>
</feature>
<evidence type="ECO:0000313" key="8">
    <source>
        <dbReference type="Proteomes" id="UP000681041"/>
    </source>
</evidence>
<dbReference type="HAMAP" id="MF_02221">
    <property type="entry name" value="CPSase"/>
    <property type="match status" value="1"/>
</dbReference>
<evidence type="ECO:0000256" key="5">
    <source>
        <dbReference type="HAMAP-Rule" id="MF_02221"/>
    </source>
</evidence>
<evidence type="ECO:0000256" key="1">
    <source>
        <dbReference type="ARBA" id="ARBA00022598"/>
    </source>
</evidence>
<proteinExistence type="inferred from homology"/>
<dbReference type="InterPro" id="IPR011761">
    <property type="entry name" value="ATP-grasp"/>
</dbReference>
<dbReference type="AlphaFoldDB" id="A0A8T8K729"/>
<dbReference type="EC" id="6.3.4.16" evidence="5"/>
<dbReference type="SUPFAM" id="SSF56059">
    <property type="entry name" value="Glutathione synthetase ATP-binding domain-like"/>
    <property type="match status" value="1"/>
</dbReference>
<dbReference type="PANTHER" id="PTHR43055">
    <property type="entry name" value="FORMATE-DEPENDENT PHOSPHORIBOSYLGLYCINAMIDE FORMYLTRANSFERASE"/>
    <property type="match status" value="1"/>
</dbReference>
<dbReference type="PROSITE" id="PS50975">
    <property type="entry name" value="ATP_GRASP"/>
    <property type="match status" value="1"/>
</dbReference>
<evidence type="ECO:0000259" key="6">
    <source>
        <dbReference type="PROSITE" id="PS50975"/>
    </source>
</evidence>
<dbReference type="GO" id="GO:0008716">
    <property type="term" value="F:D-alanine-D-alanine ligase activity"/>
    <property type="evidence" value="ECO:0007669"/>
    <property type="project" value="InterPro"/>
</dbReference>
<dbReference type="Proteomes" id="UP000681041">
    <property type="component" value="Chromosome"/>
</dbReference>
<comment type="function">
    <text evidence="5">Catalyzes the synthesis of carbamoyl phosphate from ATP, ammonium and bicarbonate. Proceeds via a three-step mechanism, i.e. the phosphorylation of hydrogencarbonate to carboxyphosphate, a nucleophilic attack of ammonia on carboxyphosphate yielding carbamate, and the phosphorylation of carbamate forming carbamoyl phosphate.</text>
</comment>
<dbReference type="KEGG" id="meme:HYG87_02975"/>
<dbReference type="InterPro" id="IPR011095">
    <property type="entry name" value="Dala_Dala_lig_C"/>
</dbReference>
<keyword evidence="3 5" id="KW-0067">ATP-binding</keyword>
<gene>
    <name evidence="7" type="ORF">HYG87_02975</name>
</gene>
<keyword evidence="1 5" id="KW-0436">Ligase</keyword>
<keyword evidence="4" id="KW-0961">Cell wall biogenesis/degradation</keyword>
<dbReference type="GO" id="GO:0005524">
    <property type="term" value="F:ATP binding"/>
    <property type="evidence" value="ECO:0007669"/>
    <property type="project" value="UniProtKB-UniRule"/>
</dbReference>
<keyword evidence="2 5" id="KW-0547">Nucleotide-binding</keyword>
<keyword evidence="5" id="KW-0460">Magnesium</keyword>
<dbReference type="InterPro" id="IPR013815">
    <property type="entry name" value="ATP_grasp_subdomain_1"/>
</dbReference>
<name>A0A8T8K729_9EURY</name>
<dbReference type="PANTHER" id="PTHR43055:SF1">
    <property type="entry name" value="FORMATE-DEPENDENT PHOSPHORIBOSYLGLYCINAMIDE FORMYLTRANSFERASE"/>
    <property type="match status" value="1"/>
</dbReference>